<dbReference type="Proteomes" id="UP000276991">
    <property type="component" value="Unassembled WGS sequence"/>
</dbReference>
<reference evidence="3 4" key="1">
    <citation type="submission" date="2018-08" db="EMBL/GenBank/DDBJ databases">
        <authorList>
            <person name="Laetsch R D."/>
            <person name="Stevens L."/>
            <person name="Kumar S."/>
            <person name="Blaxter L. M."/>
        </authorList>
    </citation>
    <scope>NUCLEOTIDE SEQUENCE [LARGE SCALE GENOMIC DNA]</scope>
</reference>
<organism evidence="3 4">
    <name type="scientific">Acanthocheilonema viteae</name>
    <name type="common">Filarial nematode worm</name>
    <name type="synonym">Dipetalonema viteae</name>
    <dbReference type="NCBI Taxonomy" id="6277"/>
    <lineage>
        <taxon>Eukaryota</taxon>
        <taxon>Metazoa</taxon>
        <taxon>Ecdysozoa</taxon>
        <taxon>Nematoda</taxon>
        <taxon>Chromadorea</taxon>
        <taxon>Rhabditida</taxon>
        <taxon>Spirurina</taxon>
        <taxon>Spiruromorpha</taxon>
        <taxon>Filarioidea</taxon>
        <taxon>Onchocercidae</taxon>
        <taxon>Acanthocheilonema</taxon>
    </lineage>
</organism>
<evidence type="ECO:0000313" key="3">
    <source>
        <dbReference type="EMBL" id="VBB27136.1"/>
    </source>
</evidence>
<feature type="region of interest" description="Disordered" evidence="1">
    <location>
        <begin position="43"/>
        <end position="90"/>
    </location>
</feature>
<feature type="domain" description="C2H2-type" evidence="2">
    <location>
        <begin position="318"/>
        <end position="340"/>
    </location>
</feature>
<dbReference type="InterPro" id="IPR013087">
    <property type="entry name" value="Znf_C2H2_type"/>
</dbReference>
<evidence type="ECO:0000313" key="4">
    <source>
        <dbReference type="Proteomes" id="UP000276991"/>
    </source>
</evidence>
<evidence type="ECO:0000256" key="1">
    <source>
        <dbReference type="SAM" id="MobiDB-lite"/>
    </source>
</evidence>
<name>A0A498S5G5_ACAVI</name>
<dbReference type="OrthoDB" id="5818917at2759"/>
<sequence>MKGIRRRGVGCHQSINHVGLGGVAGGQTALSLSLWRRIPWHGQMRKKQAKPAKRIAGGVFPEEDGSPGDSRELLSPAWHSPSSSSPPHTRIISATEESDNSIGSPFCASAMRDAEDVFHNDAPPLKLPKHEPDDFGRCIGECARFLRSQFAHCGFANGQSHPIPASCPIPIISGANDYNKPFLSPFTAIGNFAQSSSFDIPCSSVSRTDGSTWSADLESPLKRLERCVWANSEAECSTFGLYRSSRPPASARYALTQSRTNANSMKLRLGCDSTKASAADALGELSQLVHRIGTTKLPVPATPNKCVSNSITSNIFTCLKCAHRFDTLDELVLHISTTKHFTRGSTKNSDAVAPWERDRAAADFEKQMTSSNFLASLFYAQKCLKVPQDLSQKSIDNNV</sequence>
<dbReference type="EMBL" id="UPTC01000186">
    <property type="protein sequence ID" value="VBB27136.1"/>
    <property type="molecule type" value="Genomic_DNA"/>
</dbReference>
<dbReference type="PROSITE" id="PS00028">
    <property type="entry name" value="ZINC_FINGER_C2H2_1"/>
    <property type="match status" value="1"/>
</dbReference>
<keyword evidence="4" id="KW-1185">Reference proteome</keyword>
<dbReference type="AlphaFoldDB" id="A0A498S5G5"/>
<dbReference type="STRING" id="6277.A0A498S5G5"/>
<proteinExistence type="predicted"/>
<accession>A0A498S5G5</accession>
<evidence type="ECO:0000259" key="2">
    <source>
        <dbReference type="PROSITE" id="PS00028"/>
    </source>
</evidence>
<gene>
    <name evidence="3" type="ORF">NAV_LOCUS1966</name>
</gene>
<feature type="compositionally biased region" description="Basic residues" evidence="1">
    <location>
        <begin position="43"/>
        <end position="53"/>
    </location>
</feature>
<protein>
    <recommendedName>
        <fullName evidence="2">C2H2-type domain-containing protein</fullName>
    </recommendedName>
</protein>